<dbReference type="AlphaFoldDB" id="A0A080M415"/>
<dbReference type="EMBL" id="JDST02000074">
    <property type="protein sequence ID" value="KFB75791.1"/>
    <property type="molecule type" value="Genomic_DNA"/>
</dbReference>
<dbReference type="Proteomes" id="UP000021315">
    <property type="component" value="Unassembled WGS sequence"/>
</dbReference>
<comment type="caution">
    <text evidence="1">The sequence shown here is derived from an EMBL/GenBank/DDBJ whole genome shotgun (WGS) entry which is preliminary data.</text>
</comment>
<gene>
    <name evidence="1" type="ORF">AW06_003173</name>
</gene>
<accession>A0A080M415</accession>
<proteinExistence type="predicted"/>
<sequence>MGGSGSGRGYQGGKATTSDMRTLDVRRLQRDGLLQPGRAFGWQWTGNGEEVASIQIRTEVDRVMLSYRSRNNGGEWQSMEYPVYLEWTPCHLGGRRAWFRCPASGCGRRVAILYGGTIFACRHCYRLVYASQREAEDERARRQAEKIRRRLGWPAGIGNPDGGKPKGMHWRTFERLTAAHDACAETSLAGMVKWLESMKRRQSGVCDGGDGW</sequence>
<organism evidence="1 2">
    <name type="scientific">Candidatus Accumulibacter cognatus</name>
    <dbReference type="NCBI Taxonomy" id="2954383"/>
    <lineage>
        <taxon>Bacteria</taxon>
        <taxon>Pseudomonadati</taxon>
        <taxon>Pseudomonadota</taxon>
        <taxon>Betaproteobacteria</taxon>
        <taxon>Candidatus Accumulibacter</taxon>
    </lineage>
</organism>
<evidence type="ECO:0000313" key="1">
    <source>
        <dbReference type="EMBL" id="KFB75791.1"/>
    </source>
</evidence>
<name>A0A080M415_9PROT</name>
<keyword evidence="2" id="KW-1185">Reference proteome</keyword>
<reference evidence="1" key="1">
    <citation type="submission" date="2014-02" db="EMBL/GenBank/DDBJ databases">
        <title>Expanding our view of genomic diversity in Candidatus Accumulibacter clades.</title>
        <authorList>
            <person name="Skennerton C.T."/>
            <person name="Barr J.J."/>
            <person name="Slater F.R."/>
            <person name="Bond P.L."/>
            <person name="Tyson G.W."/>
        </authorList>
    </citation>
    <scope>NUCLEOTIDE SEQUENCE [LARGE SCALE GENOMIC DNA]</scope>
</reference>
<protein>
    <submittedName>
        <fullName evidence="1">Uncharacterized protein</fullName>
    </submittedName>
</protein>
<dbReference type="STRING" id="1453999.AW06_003173"/>
<evidence type="ECO:0000313" key="2">
    <source>
        <dbReference type="Proteomes" id="UP000021315"/>
    </source>
</evidence>